<keyword evidence="5" id="KW-1015">Disulfide bond</keyword>
<dbReference type="GO" id="GO:0008270">
    <property type="term" value="F:zinc ion binding"/>
    <property type="evidence" value="ECO:0007669"/>
    <property type="project" value="InterPro"/>
</dbReference>
<dbReference type="GO" id="GO:0009253">
    <property type="term" value="P:peptidoglycan catabolic process"/>
    <property type="evidence" value="ECO:0007669"/>
    <property type="project" value="InterPro"/>
</dbReference>
<evidence type="ECO:0008006" key="10">
    <source>
        <dbReference type="Google" id="ProtNLM"/>
    </source>
</evidence>
<protein>
    <recommendedName>
        <fullName evidence="10">Peptidoglycan-recognition protein</fullName>
    </recommendedName>
</protein>
<evidence type="ECO:0000256" key="1">
    <source>
        <dbReference type="ARBA" id="ARBA00007553"/>
    </source>
</evidence>
<dbReference type="PANTHER" id="PTHR11022:SF12">
    <property type="entry name" value="PEPTIDOGLYCAN RECOGNITION PROTEIN 3"/>
    <property type="match status" value="1"/>
</dbReference>
<dbReference type="SMART" id="SM00701">
    <property type="entry name" value="PGRP"/>
    <property type="match status" value="1"/>
</dbReference>
<feature type="domain" description="N-acetylmuramoyl-L-alanine amidase" evidence="6">
    <location>
        <begin position="26"/>
        <end position="162"/>
    </location>
</feature>
<evidence type="ECO:0000256" key="5">
    <source>
        <dbReference type="ARBA" id="ARBA00023157"/>
    </source>
</evidence>
<dbReference type="Pfam" id="PF01510">
    <property type="entry name" value="Amidase_2"/>
    <property type="match status" value="1"/>
</dbReference>
<dbReference type="InterPro" id="IPR036505">
    <property type="entry name" value="Amidase/PGRP_sf"/>
</dbReference>
<accession>A0AAV7N2V8</accession>
<sequence>MELKGTSSQEPVLLDIIPRHQWGARAPRSQTALAPPVTYVIIHHSAGNRCFTPFESTKALKGIQDFHMDTRCWWDIGYNFLISEDGNVYEGRGWHMEGAHTIHYNKDSYGVCFLGTFTDQTPSTDAMKKVETLICAGISRGHLSRDCILKGHRDLGNTVCPGDALYKLIQTWPRFHA</sequence>
<dbReference type="EMBL" id="JANPWB010000013">
    <property type="protein sequence ID" value="KAJ1107000.1"/>
    <property type="molecule type" value="Genomic_DNA"/>
</dbReference>
<proteinExistence type="inferred from homology"/>
<evidence type="ECO:0000256" key="3">
    <source>
        <dbReference type="ARBA" id="ARBA00022729"/>
    </source>
</evidence>
<dbReference type="InterPro" id="IPR002502">
    <property type="entry name" value="Amidase_domain"/>
</dbReference>
<evidence type="ECO:0000256" key="2">
    <source>
        <dbReference type="ARBA" id="ARBA00022588"/>
    </source>
</evidence>
<organism evidence="8 9">
    <name type="scientific">Pleurodeles waltl</name>
    <name type="common">Iberian ribbed newt</name>
    <dbReference type="NCBI Taxonomy" id="8319"/>
    <lineage>
        <taxon>Eukaryota</taxon>
        <taxon>Metazoa</taxon>
        <taxon>Chordata</taxon>
        <taxon>Craniata</taxon>
        <taxon>Vertebrata</taxon>
        <taxon>Euteleostomi</taxon>
        <taxon>Amphibia</taxon>
        <taxon>Batrachia</taxon>
        <taxon>Caudata</taxon>
        <taxon>Salamandroidea</taxon>
        <taxon>Salamandridae</taxon>
        <taxon>Pleurodelinae</taxon>
        <taxon>Pleurodeles</taxon>
    </lineage>
</organism>
<evidence type="ECO:0000313" key="8">
    <source>
        <dbReference type="EMBL" id="KAJ1107000.1"/>
    </source>
</evidence>
<dbReference type="Gene3D" id="3.40.80.10">
    <property type="entry name" value="Peptidoglycan recognition protein-like"/>
    <property type="match status" value="1"/>
</dbReference>
<dbReference type="InterPro" id="IPR017331">
    <property type="entry name" value="Peptidoglycan_recognition"/>
</dbReference>
<dbReference type="SUPFAM" id="SSF55846">
    <property type="entry name" value="N-acetylmuramoyl-L-alanine amidase-like"/>
    <property type="match status" value="1"/>
</dbReference>
<dbReference type="SMART" id="SM00644">
    <property type="entry name" value="Ami_2"/>
    <property type="match status" value="1"/>
</dbReference>
<dbReference type="CDD" id="cd06583">
    <property type="entry name" value="PGRP"/>
    <property type="match status" value="1"/>
</dbReference>
<evidence type="ECO:0000259" key="6">
    <source>
        <dbReference type="SMART" id="SM00644"/>
    </source>
</evidence>
<dbReference type="AlphaFoldDB" id="A0AAV7N2V8"/>
<keyword evidence="4" id="KW-0391">Immunity</keyword>
<dbReference type="FunFam" id="3.40.80.10:FF:000001">
    <property type="entry name" value="Peptidoglycan recognition protein 1"/>
    <property type="match status" value="1"/>
</dbReference>
<keyword evidence="2" id="KW-0399">Innate immunity</keyword>
<reference evidence="8" key="1">
    <citation type="journal article" date="2022" name="bioRxiv">
        <title>Sequencing and chromosome-scale assembly of the giantPleurodeles waltlgenome.</title>
        <authorList>
            <person name="Brown T."/>
            <person name="Elewa A."/>
            <person name="Iarovenko S."/>
            <person name="Subramanian E."/>
            <person name="Araus A.J."/>
            <person name="Petzold A."/>
            <person name="Susuki M."/>
            <person name="Suzuki K.-i.T."/>
            <person name="Hayashi T."/>
            <person name="Toyoda A."/>
            <person name="Oliveira C."/>
            <person name="Osipova E."/>
            <person name="Leigh N.D."/>
            <person name="Simon A."/>
            <person name="Yun M.H."/>
        </authorList>
    </citation>
    <scope>NUCLEOTIDE SEQUENCE</scope>
    <source>
        <strain evidence="8">20211129_DDA</strain>
        <tissue evidence="8">Liver</tissue>
    </source>
</reference>
<evidence type="ECO:0000313" key="9">
    <source>
        <dbReference type="Proteomes" id="UP001066276"/>
    </source>
</evidence>
<comment type="caution">
    <text evidence="8">The sequence shown here is derived from an EMBL/GenBank/DDBJ whole genome shotgun (WGS) entry which is preliminary data.</text>
</comment>
<keyword evidence="9" id="KW-1185">Reference proteome</keyword>
<evidence type="ECO:0000259" key="7">
    <source>
        <dbReference type="SMART" id="SM00701"/>
    </source>
</evidence>
<dbReference type="InterPro" id="IPR015510">
    <property type="entry name" value="PGRP"/>
</dbReference>
<dbReference type="PANTHER" id="PTHR11022">
    <property type="entry name" value="PEPTIDOGLYCAN RECOGNITION PROTEIN"/>
    <property type="match status" value="1"/>
</dbReference>
<dbReference type="Proteomes" id="UP001066276">
    <property type="component" value="Chromosome 9"/>
</dbReference>
<dbReference type="PIRSF" id="PIRSF037945">
    <property type="entry name" value="PGRPs"/>
    <property type="match status" value="1"/>
</dbReference>
<dbReference type="GO" id="GO:0045087">
    <property type="term" value="P:innate immune response"/>
    <property type="evidence" value="ECO:0007669"/>
    <property type="project" value="UniProtKB-KW"/>
</dbReference>
<name>A0AAV7N2V8_PLEWA</name>
<dbReference type="InterPro" id="IPR006619">
    <property type="entry name" value="PGRP_domain_met/bac"/>
</dbReference>
<dbReference type="GO" id="GO:0008745">
    <property type="term" value="F:N-acetylmuramoyl-L-alanine amidase activity"/>
    <property type="evidence" value="ECO:0007669"/>
    <property type="project" value="InterPro"/>
</dbReference>
<feature type="domain" description="Peptidoglycan recognition protein family" evidence="7">
    <location>
        <begin position="14"/>
        <end position="156"/>
    </location>
</feature>
<dbReference type="GO" id="GO:0042834">
    <property type="term" value="F:peptidoglycan binding"/>
    <property type="evidence" value="ECO:0007669"/>
    <property type="project" value="InterPro"/>
</dbReference>
<gene>
    <name evidence="8" type="ORF">NDU88_004397</name>
</gene>
<evidence type="ECO:0000256" key="4">
    <source>
        <dbReference type="ARBA" id="ARBA00022859"/>
    </source>
</evidence>
<comment type="similarity">
    <text evidence="1">Belongs to the N-acetylmuramoyl-L-alanine amidase 2 family.</text>
</comment>
<keyword evidence="3" id="KW-0732">Signal</keyword>